<name>A0AAE0ZYQ7_9GAST</name>
<evidence type="ECO:0000313" key="2">
    <source>
        <dbReference type="EMBL" id="KAK3778039.1"/>
    </source>
</evidence>
<protein>
    <recommendedName>
        <fullName evidence="4">Apple domain-containing protein</fullName>
    </recommendedName>
</protein>
<dbReference type="InterPro" id="IPR016187">
    <property type="entry name" value="CTDL_fold"/>
</dbReference>
<reference evidence="2" key="1">
    <citation type="journal article" date="2023" name="G3 (Bethesda)">
        <title>A reference genome for the long-term kleptoplast-retaining sea slug Elysia crispata morphotype clarki.</title>
        <authorList>
            <person name="Eastman K.E."/>
            <person name="Pendleton A.L."/>
            <person name="Shaikh M.A."/>
            <person name="Suttiyut T."/>
            <person name="Ogas R."/>
            <person name="Tomko P."/>
            <person name="Gavelis G."/>
            <person name="Widhalm J.R."/>
            <person name="Wisecaver J.H."/>
        </authorList>
    </citation>
    <scope>NUCLEOTIDE SEQUENCE</scope>
    <source>
        <strain evidence="2">ECLA1</strain>
    </source>
</reference>
<gene>
    <name evidence="2" type="ORF">RRG08_009110</name>
</gene>
<dbReference type="InterPro" id="IPR016186">
    <property type="entry name" value="C-type_lectin-like/link_sf"/>
</dbReference>
<organism evidence="2 3">
    <name type="scientific">Elysia crispata</name>
    <name type="common">lettuce slug</name>
    <dbReference type="NCBI Taxonomy" id="231223"/>
    <lineage>
        <taxon>Eukaryota</taxon>
        <taxon>Metazoa</taxon>
        <taxon>Spiralia</taxon>
        <taxon>Lophotrochozoa</taxon>
        <taxon>Mollusca</taxon>
        <taxon>Gastropoda</taxon>
        <taxon>Heterobranchia</taxon>
        <taxon>Euthyneura</taxon>
        <taxon>Panpulmonata</taxon>
        <taxon>Sacoglossa</taxon>
        <taxon>Placobranchoidea</taxon>
        <taxon>Plakobranchidae</taxon>
        <taxon>Elysia</taxon>
    </lineage>
</organism>
<evidence type="ECO:0000313" key="3">
    <source>
        <dbReference type="Proteomes" id="UP001283361"/>
    </source>
</evidence>
<keyword evidence="3" id="KW-1185">Reference proteome</keyword>
<feature type="region of interest" description="Disordered" evidence="1">
    <location>
        <begin position="73"/>
        <end position="95"/>
    </location>
</feature>
<sequence length="194" mass="21299">MFVKVTDGAMFDFHVTDMLLNCTQQETLCRDIGYDGLAVISSPEAYKYALKLTRSALKGHIFIGAHYQPESGTTMWDDNTRPRSDTPFSAVGSTSDPGNPYARTNMFKQITMGGGASENVGLCGNRELQTSVRTVLSVSQVLSYLECAVICGMVHECRAAEFNSDLLTCTVFGEYTSLGDISKPQIVTYQRVTF</sequence>
<evidence type="ECO:0000256" key="1">
    <source>
        <dbReference type="SAM" id="MobiDB-lite"/>
    </source>
</evidence>
<dbReference type="AlphaFoldDB" id="A0AAE0ZYQ7"/>
<dbReference type="Proteomes" id="UP001283361">
    <property type="component" value="Unassembled WGS sequence"/>
</dbReference>
<dbReference type="SUPFAM" id="SSF56436">
    <property type="entry name" value="C-type lectin-like"/>
    <property type="match status" value="1"/>
</dbReference>
<dbReference type="Gene3D" id="3.10.100.10">
    <property type="entry name" value="Mannose-Binding Protein A, subunit A"/>
    <property type="match status" value="1"/>
</dbReference>
<proteinExistence type="predicted"/>
<dbReference type="EMBL" id="JAWDGP010003036">
    <property type="protein sequence ID" value="KAK3778039.1"/>
    <property type="molecule type" value="Genomic_DNA"/>
</dbReference>
<dbReference type="CDD" id="cd00037">
    <property type="entry name" value="CLECT"/>
    <property type="match status" value="1"/>
</dbReference>
<comment type="caution">
    <text evidence="2">The sequence shown here is derived from an EMBL/GenBank/DDBJ whole genome shotgun (WGS) entry which is preliminary data.</text>
</comment>
<evidence type="ECO:0008006" key="4">
    <source>
        <dbReference type="Google" id="ProtNLM"/>
    </source>
</evidence>
<accession>A0AAE0ZYQ7</accession>